<dbReference type="KEGG" id="ani:ANIA_06469"/>
<keyword evidence="3" id="KW-1185">Reference proteome</keyword>
<dbReference type="HOGENOM" id="CLU_590562_0_0_1"/>
<evidence type="ECO:0008006" key="4">
    <source>
        <dbReference type="Google" id="ProtNLM"/>
    </source>
</evidence>
<evidence type="ECO:0000256" key="1">
    <source>
        <dbReference type="SAM" id="MobiDB-lite"/>
    </source>
</evidence>
<dbReference type="VEuPathDB" id="FungiDB:AN6469"/>
<evidence type="ECO:0000313" key="3">
    <source>
        <dbReference type="Proteomes" id="UP000000560"/>
    </source>
</evidence>
<reference evidence="3" key="2">
    <citation type="journal article" date="2009" name="Fungal Genet. Biol.">
        <title>The 2008 update of the Aspergillus nidulans genome annotation: a community effort.</title>
        <authorList>
            <person name="Wortman J.R."/>
            <person name="Gilsenan J.M."/>
            <person name="Joardar V."/>
            <person name="Deegan J."/>
            <person name="Clutterbuck J."/>
            <person name="Andersen M.R."/>
            <person name="Archer D."/>
            <person name="Bencina M."/>
            <person name="Braus G."/>
            <person name="Coutinho P."/>
            <person name="von Dohren H."/>
            <person name="Doonan J."/>
            <person name="Driessen A.J."/>
            <person name="Durek P."/>
            <person name="Espeso E."/>
            <person name="Fekete E."/>
            <person name="Flipphi M."/>
            <person name="Estrada C.G."/>
            <person name="Geysens S."/>
            <person name="Goldman G."/>
            <person name="de Groot P.W."/>
            <person name="Hansen K."/>
            <person name="Harris S.D."/>
            <person name="Heinekamp T."/>
            <person name="Helmstaedt K."/>
            <person name="Henrissat B."/>
            <person name="Hofmann G."/>
            <person name="Homan T."/>
            <person name="Horio T."/>
            <person name="Horiuchi H."/>
            <person name="James S."/>
            <person name="Jones M."/>
            <person name="Karaffa L."/>
            <person name="Karanyi Z."/>
            <person name="Kato M."/>
            <person name="Keller N."/>
            <person name="Kelly D.E."/>
            <person name="Kiel J.A."/>
            <person name="Kim J.M."/>
            <person name="van der Klei I.J."/>
            <person name="Klis F.M."/>
            <person name="Kovalchuk A."/>
            <person name="Krasevec N."/>
            <person name="Kubicek C.P."/>
            <person name="Liu B."/>
            <person name="Maccabe A."/>
            <person name="Meyer V."/>
            <person name="Mirabito P."/>
            <person name="Miskei M."/>
            <person name="Mos M."/>
            <person name="Mullins J."/>
            <person name="Nelson D.R."/>
            <person name="Nielsen J."/>
            <person name="Oakley B.R."/>
            <person name="Osmani S.A."/>
            <person name="Pakula T."/>
            <person name="Paszewski A."/>
            <person name="Paulsen I."/>
            <person name="Pilsyk S."/>
            <person name="Pocsi I."/>
            <person name="Punt P.J."/>
            <person name="Ram A.F."/>
            <person name="Ren Q."/>
            <person name="Robellet X."/>
            <person name="Robson G."/>
            <person name="Seiboth B."/>
            <person name="van Solingen P."/>
            <person name="Specht T."/>
            <person name="Sun J."/>
            <person name="Taheri-Talesh N."/>
            <person name="Takeshita N."/>
            <person name="Ussery D."/>
            <person name="vanKuyk P.A."/>
            <person name="Visser H."/>
            <person name="van de Vondervoort P.J."/>
            <person name="de Vries R.P."/>
            <person name="Walton J."/>
            <person name="Xiang X."/>
            <person name="Xiong Y."/>
            <person name="Zeng A.P."/>
            <person name="Brandt B.W."/>
            <person name="Cornell M.J."/>
            <person name="van den Hondel C.A."/>
            <person name="Visser J."/>
            <person name="Oliver S.G."/>
            <person name="Turner G."/>
        </authorList>
    </citation>
    <scope>GENOME REANNOTATION</scope>
    <source>
        <strain evidence="3">FGSC A4 / ATCC 38163 / CBS 112.46 / NRRL 194 / M139</strain>
    </source>
</reference>
<name>C8V061_EMENI</name>
<proteinExistence type="predicted"/>
<dbReference type="InParanoid" id="C8V061"/>
<dbReference type="eggNOG" id="KOG0266">
    <property type="taxonomic scope" value="Eukaryota"/>
</dbReference>
<sequence length="463" mass="52656">MDISSIEPRSAPPTKPDLWQRAFDDLRPEDQELIKSVSMPSCNKKIECNGENNSSAIVSRLRILSELVESVKIQYQTDQENSRIKEPAQRIVKAVPNFQSFIQKAVAIDPTGHATSVWAIVSLGFTKEAWLESCASLTNVITRYSLVEDEYRKNPTTDEHVETALVQVYAAVLTFAARAQSLYDRGRAVWIWKSVTSYARSLDLSIARIKTSRSTMNQLPIESLLVTKSIPGDSLTELRKSIAEAEFHLQKWFQIVDCYEQRERVNRLLEVADNMLSSANEPHDKIDLAELKVAEEAHYNAYTGEEDQERLPETRTELLEDIKSWATDPDRRPVFWLQEITTSSAANQEAIRTSRDNGSRNPQEQFNELLFEPLKSLNLGLRTPLILAAVIDALDECQVPGDVTAFLSILPTLNDLEEVHLRVLITRRPEPPVTRGFRSIYKDEIILHQIKRSTIQHDISVFL</sequence>
<protein>
    <recommendedName>
        <fullName evidence="4">NWD NACHT-NTPase N-terminal domain-containing protein</fullName>
    </recommendedName>
</protein>
<dbReference type="Proteomes" id="UP000000560">
    <property type="component" value="Chromosome I"/>
</dbReference>
<evidence type="ECO:0000313" key="2">
    <source>
        <dbReference type="EMBL" id="CBF69403.1"/>
    </source>
</evidence>
<dbReference type="EMBL" id="BN001301">
    <property type="protein sequence ID" value="CBF69403.1"/>
    <property type="molecule type" value="Genomic_DNA"/>
</dbReference>
<accession>C8V061</accession>
<dbReference type="GeneID" id="2871365"/>
<dbReference type="OrthoDB" id="674604at2759"/>
<dbReference type="STRING" id="227321.C8V061"/>
<dbReference type="RefSeq" id="XP_664073.2">
    <property type="nucleotide sequence ID" value="XM_658981.2"/>
</dbReference>
<reference evidence="3" key="1">
    <citation type="journal article" date="2005" name="Nature">
        <title>Sequencing of Aspergillus nidulans and comparative analysis with A. fumigatus and A. oryzae.</title>
        <authorList>
            <person name="Galagan J.E."/>
            <person name="Calvo S.E."/>
            <person name="Cuomo C."/>
            <person name="Ma L.J."/>
            <person name="Wortman J.R."/>
            <person name="Batzoglou S."/>
            <person name="Lee S.I."/>
            <person name="Basturkmen M."/>
            <person name="Spevak C.C."/>
            <person name="Clutterbuck J."/>
            <person name="Kapitonov V."/>
            <person name="Jurka J."/>
            <person name="Scazzocchio C."/>
            <person name="Farman M."/>
            <person name="Butler J."/>
            <person name="Purcell S."/>
            <person name="Harris S."/>
            <person name="Braus G.H."/>
            <person name="Draht O."/>
            <person name="Busch S."/>
            <person name="D'Enfert C."/>
            <person name="Bouchier C."/>
            <person name="Goldman G.H."/>
            <person name="Bell-Pedersen D."/>
            <person name="Griffiths-Jones S."/>
            <person name="Doonan J.H."/>
            <person name="Yu J."/>
            <person name="Vienken K."/>
            <person name="Pain A."/>
            <person name="Freitag M."/>
            <person name="Selker E.U."/>
            <person name="Archer D.B."/>
            <person name="Penalva M.A."/>
            <person name="Oakley B.R."/>
            <person name="Momany M."/>
            <person name="Tanaka T."/>
            <person name="Kumagai T."/>
            <person name="Asai K."/>
            <person name="Machida M."/>
            <person name="Nierman W.C."/>
            <person name="Denning D.W."/>
            <person name="Caddick M."/>
            <person name="Hynes M."/>
            <person name="Paoletti M."/>
            <person name="Fischer R."/>
            <person name="Miller B."/>
            <person name="Dyer P."/>
            <person name="Sachs M.S."/>
            <person name="Osmani S.A."/>
            <person name="Birren B.W."/>
        </authorList>
    </citation>
    <scope>NUCLEOTIDE SEQUENCE [LARGE SCALE GENOMIC DNA]</scope>
    <source>
        <strain evidence="3">FGSC A4 / ATCC 38163 / CBS 112.46 / NRRL 194 / M139</strain>
    </source>
</reference>
<feature type="region of interest" description="Disordered" evidence="1">
    <location>
        <begin position="1"/>
        <end position="20"/>
    </location>
</feature>
<dbReference type="AlphaFoldDB" id="C8V061"/>
<gene>
    <name evidence="2" type="ORF">ANIA_06469</name>
</gene>
<dbReference type="OMA" id="WANDYIS"/>
<organism evidence="2 3">
    <name type="scientific">Emericella nidulans (strain FGSC A4 / ATCC 38163 / CBS 112.46 / NRRL 194 / M139)</name>
    <name type="common">Aspergillus nidulans</name>
    <dbReference type="NCBI Taxonomy" id="227321"/>
    <lineage>
        <taxon>Eukaryota</taxon>
        <taxon>Fungi</taxon>
        <taxon>Dikarya</taxon>
        <taxon>Ascomycota</taxon>
        <taxon>Pezizomycotina</taxon>
        <taxon>Eurotiomycetes</taxon>
        <taxon>Eurotiomycetidae</taxon>
        <taxon>Eurotiales</taxon>
        <taxon>Aspergillaceae</taxon>
        <taxon>Aspergillus</taxon>
        <taxon>Aspergillus subgen. Nidulantes</taxon>
    </lineage>
</organism>